<dbReference type="GO" id="GO:0008171">
    <property type="term" value="F:O-methyltransferase activity"/>
    <property type="evidence" value="ECO:0007669"/>
    <property type="project" value="InterPro"/>
</dbReference>
<evidence type="ECO:0000259" key="4">
    <source>
        <dbReference type="Pfam" id="PF00891"/>
    </source>
</evidence>
<evidence type="ECO:0000256" key="2">
    <source>
        <dbReference type="ARBA" id="ARBA00022679"/>
    </source>
</evidence>
<keyword evidence="3" id="KW-0949">S-adenosyl-L-methionine</keyword>
<evidence type="ECO:0000259" key="5">
    <source>
        <dbReference type="Pfam" id="PF08100"/>
    </source>
</evidence>
<sequence length="257" mass="29098">MEDQRGEDHLSSWVLGNSIVIQMSLRAAIELDIFNIIANAGFEAQLSAAEIVEKIPTTNPNAAITLDRILRLLSVNSLLSMSQRPCQSGDDATHQEMCYGLTQLTRHSATNKDGVSSASMVLLFSERMMVEPQYMLKNMVLEPECKPFYSNYGENFYKYAAKEPKFNKLFQEFMTHSSKLFLDEVLKVYRGFEEIKELLDVGGGMGTSLGNIISMYPHIHGKNFDLPNVISVAPSSQVWRMLAEICLNLYQEQKQFY</sequence>
<dbReference type="InterPro" id="IPR016461">
    <property type="entry name" value="COMT-like"/>
</dbReference>
<dbReference type="InterPro" id="IPR012967">
    <property type="entry name" value="COMT_dimerisation"/>
</dbReference>
<organism evidence="6 7">
    <name type="scientific">Quercus lobata</name>
    <name type="common">Valley oak</name>
    <dbReference type="NCBI Taxonomy" id="97700"/>
    <lineage>
        <taxon>Eukaryota</taxon>
        <taxon>Viridiplantae</taxon>
        <taxon>Streptophyta</taxon>
        <taxon>Embryophyta</taxon>
        <taxon>Tracheophyta</taxon>
        <taxon>Spermatophyta</taxon>
        <taxon>Magnoliopsida</taxon>
        <taxon>eudicotyledons</taxon>
        <taxon>Gunneridae</taxon>
        <taxon>Pentapetalae</taxon>
        <taxon>rosids</taxon>
        <taxon>fabids</taxon>
        <taxon>Fagales</taxon>
        <taxon>Fagaceae</taxon>
        <taxon>Quercus</taxon>
    </lineage>
</organism>
<dbReference type="Gene3D" id="1.10.10.10">
    <property type="entry name" value="Winged helix-like DNA-binding domain superfamily/Winged helix DNA-binding domain"/>
    <property type="match status" value="1"/>
</dbReference>
<dbReference type="FunFam" id="1.10.10.10:FF:000357">
    <property type="entry name" value="Caffeic acid 3-O-methyltransferase"/>
    <property type="match status" value="1"/>
</dbReference>
<dbReference type="Pfam" id="PF00891">
    <property type="entry name" value="Methyltransf_2"/>
    <property type="match status" value="1"/>
</dbReference>
<dbReference type="EMBL" id="LRBV02000009">
    <property type="status" value="NOT_ANNOTATED_CDS"/>
    <property type="molecule type" value="Genomic_DNA"/>
</dbReference>
<keyword evidence="1" id="KW-0489">Methyltransferase</keyword>
<dbReference type="Proteomes" id="UP000594261">
    <property type="component" value="Chromosome 9"/>
</dbReference>
<dbReference type="Pfam" id="PF08100">
    <property type="entry name" value="Dimerisation"/>
    <property type="match status" value="1"/>
</dbReference>
<proteinExistence type="predicted"/>
<dbReference type="SUPFAM" id="SSF46785">
    <property type="entry name" value="Winged helix' DNA-binding domain"/>
    <property type="match status" value="1"/>
</dbReference>
<keyword evidence="2" id="KW-0808">Transferase</keyword>
<dbReference type="SUPFAM" id="SSF53335">
    <property type="entry name" value="S-adenosyl-L-methionine-dependent methyltransferases"/>
    <property type="match status" value="1"/>
</dbReference>
<reference evidence="6 7" key="1">
    <citation type="journal article" date="2016" name="G3 (Bethesda)">
        <title>First Draft Assembly and Annotation of the Genome of a California Endemic Oak Quercus lobata Nee (Fagaceae).</title>
        <authorList>
            <person name="Sork V.L."/>
            <person name="Fitz-Gibbon S.T."/>
            <person name="Puiu D."/>
            <person name="Crepeau M."/>
            <person name="Gugger P.F."/>
            <person name="Sherman R."/>
            <person name="Stevens K."/>
            <person name="Langley C.H."/>
            <person name="Pellegrini M."/>
            <person name="Salzberg S.L."/>
        </authorList>
    </citation>
    <scope>NUCLEOTIDE SEQUENCE [LARGE SCALE GENOMIC DNA]</scope>
    <source>
        <strain evidence="6 7">cv. SW786</strain>
    </source>
</reference>
<dbReference type="InterPro" id="IPR036390">
    <property type="entry name" value="WH_DNA-bd_sf"/>
</dbReference>
<dbReference type="AlphaFoldDB" id="A0A7N2ML11"/>
<name>A0A7N2ML11_QUELO</name>
<dbReference type="InterPro" id="IPR029063">
    <property type="entry name" value="SAM-dependent_MTases_sf"/>
</dbReference>
<dbReference type="PROSITE" id="PS51683">
    <property type="entry name" value="SAM_OMT_II"/>
    <property type="match status" value="1"/>
</dbReference>
<dbReference type="Gene3D" id="3.40.50.150">
    <property type="entry name" value="Vaccinia Virus protein VP39"/>
    <property type="match status" value="1"/>
</dbReference>
<evidence type="ECO:0000313" key="7">
    <source>
        <dbReference type="Proteomes" id="UP000594261"/>
    </source>
</evidence>
<accession>A0A7N2ML11</accession>
<dbReference type="PANTHER" id="PTHR11746">
    <property type="entry name" value="O-METHYLTRANSFERASE"/>
    <property type="match status" value="1"/>
</dbReference>
<dbReference type="GO" id="GO:0032259">
    <property type="term" value="P:methylation"/>
    <property type="evidence" value="ECO:0007669"/>
    <property type="project" value="UniProtKB-KW"/>
</dbReference>
<evidence type="ECO:0000313" key="6">
    <source>
        <dbReference type="EnsemblPlants" id="QL09p034491:mrna"/>
    </source>
</evidence>
<reference evidence="6" key="2">
    <citation type="submission" date="2021-01" db="UniProtKB">
        <authorList>
            <consortium name="EnsemblPlants"/>
        </authorList>
    </citation>
    <scope>IDENTIFICATION</scope>
</reference>
<dbReference type="InParanoid" id="A0A7N2ML11"/>
<dbReference type="InterPro" id="IPR036388">
    <property type="entry name" value="WH-like_DNA-bd_sf"/>
</dbReference>
<protein>
    <submittedName>
        <fullName evidence="6">Uncharacterized protein</fullName>
    </submittedName>
</protein>
<evidence type="ECO:0000256" key="1">
    <source>
        <dbReference type="ARBA" id="ARBA00022603"/>
    </source>
</evidence>
<dbReference type="InterPro" id="IPR001077">
    <property type="entry name" value="COMT_C"/>
</dbReference>
<feature type="domain" description="O-methyltransferase C-terminal" evidence="4">
    <location>
        <begin position="135"/>
        <end position="236"/>
    </location>
</feature>
<dbReference type="GO" id="GO:0046983">
    <property type="term" value="F:protein dimerization activity"/>
    <property type="evidence" value="ECO:0007669"/>
    <property type="project" value="InterPro"/>
</dbReference>
<dbReference type="Gramene" id="QL09p034491:mrna">
    <property type="protein sequence ID" value="QL09p034491:mrna"/>
    <property type="gene ID" value="QL09p034491"/>
</dbReference>
<dbReference type="EnsemblPlants" id="QL09p034491:mrna">
    <property type="protein sequence ID" value="QL09p034491:mrna"/>
    <property type="gene ID" value="QL09p034491"/>
</dbReference>
<evidence type="ECO:0000256" key="3">
    <source>
        <dbReference type="ARBA" id="ARBA00022691"/>
    </source>
</evidence>
<feature type="domain" description="O-methyltransferase dimerisation" evidence="5">
    <location>
        <begin position="16"/>
        <end position="106"/>
    </location>
</feature>
<keyword evidence="7" id="KW-1185">Reference proteome</keyword>